<keyword evidence="1" id="KW-0175">Coiled coil</keyword>
<sequence length="548" mass="62274">MSKGTRAVGEKQQRRREGGSGIMTNQGLLVVGKGSKKLEESLSAKPLEKRRDSTSISTSTSTSTSTSSTRSSPSTSSSTSTNSSSSSKHAIVLEIPRCLLVDKLGLSSSRLRVEGVGSSKSLLKSQREVEREAEEEGLVRSTVTVQEPARRPMSENKPSRRTEESDKEEQSSSTSSSFYQYLDRKKPSYVRKVLYNKLQLSNASLSRQTSPRKFEQHFMVEHLPLKTRSMRKEAREIKSWFQGQCKIVLGKYRNSKRASMGRDDVGQGVQSLVDYVQSSRELVTDSLRRMSREMSLECSEQGEALNVILLFNSDVFSSILAHLEKIVQDCREREQEKIRRVSGHSSTTREEVMVDDEESGGHEEEDVKAQGEREEELMLELMSREETVTKLSNKYERTKKLCRKLTHQLTTLRDILNDAQDGFKTCSDADSAKMLLHSFSWSRRPENQRHKQEAHRLGYRDDPQDILSSITAEKIESWESMHDSIFDRLNDAGEKLVQLEARLQVHDESMRELELENAQLKKACLDLEMSLEREKSTCEVRSGDEAHD</sequence>
<dbReference type="KEGG" id="gtt:GUITHDRAFT_148589"/>
<feature type="compositionally biased region" description="Low complexity" evidence="2">
    <location>
        <begin position="54"/>
        <end position="87"/>
    </location>
</feature>
<feature type="coiled-coil region" evidence="1">
    <location>
        <begin position="489"/>
        <end position="530"/>
    </location>
</feature>
<gene>
    <name evidence="3" type="ORF">GUITHDRAFT_148589</name>
</gene>
<evidence type="ECO:0000256" key="1">
    <source>
        <dbReference type="SAM" id="Coils"/>
    </source>
</evidence>
<reference evidence="4" key="3">
    <citation type="submission" date="2015-06" db="UniProtKB">
        <authorList>
            <consortium name="EnsemblProtists"/>
        </authorList>
    </citation>
    <scope>IDENTIFICATION</scope>
</reference>
<dbReference type="Proteomes" id="UP000011087">
    <property type="component" value="Unassembled WGS sequence"/>
</dbReference>
<dbReference type="AlphaFoldDB" id="L1I8B0"/>
<dbReference type="GeneID" id="17289233"/>
<name>L1I8B0_GUITC</name>
<feature type="compositionally biased region" description="Basic and acidic residues" evidence="2">
    <location>
        <begin position="36"/>
        <end position="53"/>
    </location>
</feature>
<reference evidence="5" key="2">
    <citation type="submission" date="2012-11" db="EMBL/GenBank/DDBJ databases">
        <authorList>
            <person name="Kuo A."/>
            <person name="Curtis B.A."/>
            <person name="Tanifuji G."/>
            <person name="Burki F."/>
            <person name="Gruber A."/>
            <person name="Irimia M."/>
            <person name="Maruyama S."/>
            <person name="Arias M.C."/>
            <person name="Ball S.G."/>
            <person name="Gile G.H."/>
            <person name="Hirakawa Y."/>
            <person name="Hopkins J.F."/>
            <person name="Rensing S.A."/>
            <person name="Schmutz J."/>
            <person name="Symeonidi A."/>
            <person name="Elias M."/>
            <person name="Eveleigh R.J."/>
            <person name="Herman E.K."/>
            <person name="Klute M.J."/>
            <person name="Nakayama T."/>
            <person name="Obornik M."/>
            <person name="Reyes-Prieto A."/>
            <person name="Armbrust E.V."/>
            <person name="Aves S.J."/>
            <person name="Beiko R.G."/>
            <person name="Coutinho P."/>
            <person name="Dacks J.B."/>
            <person name="Durnford D.G."/>
            <person name="Fast N.M."/>
            <person name="Green B.R."/>
            <person name="Grisdale C."/>
            <person name="Hempe F."/>
            <person name="Henrissat B."/>
            <person name="Hoppner M.P."/>
            <person name="Ishida K.-I."/>
            <person name="Kim E."/>
            <person name="Koreny L."/>
            <person name="Kroth P.G."/>
            <person name="Liu Y."/>
            <person name="Malik S.-B."/>
            <person name="Maier U.G."/>
            <person name="McRose D."/>
            <person name="Mock T."/>
            <person name="Neilson J.A."/>
            <person name="Onodera N.T."/>
            <person name="Poole A.M."/>
            <person name="Pritham E.J."/>
            <person name="Richards T.A."/>
            <person name="Rocap G."/>
            <person name="Roy S.W."/>
            <person name="Sarai C."/>
            <person name="Schaack S."/>
            <person name="Shirato S."/>
            <person name="Slamovits C.H."/>
            <person name="Spencer D.F."/>
            <person name="Suzuki S."/>
            <person name="Worden A.Z."/>
            <person name="Zauner S."/>
            <person name="Barry K."/>
            <person name="Bell C."/>
            <person name="Bharti A.K."/>
            <person name="Crow J.A."/>
            <person name="Grimwood J."/>
            <person name="Kramer R."/>
            <person name="Lindquist E."/>
            <person name="Lucas S."/>
            <person name="Salamov A."/>
            <person name="McFadden G.I."/>
            <person name="Lane C.E."/>
            <person name="Keeling P.J."/>
            <person name="Gray M.W."/>
            <person name="Grigoriev I.V."/>
            <person name="Archibald J.M."/>
        </authorList>
    </citation>
    <scope>NUCLEOTIDE SEQUENCE</scope>
    <source>
        <strain evidence="5">CCMP2712</strain>
    </source>
</reference>
<dbReference type="HOGENOM" id="CLU_497369_0_0_1"/>
<feature type="compositionally biased region" description="Basic and acidic residues" evidence="2">
    <location>
        <begin position="148"/>
        <end position="170"/>
    </location>
</feature>
<dbReference type="EMBL" id="JH993186">
    <property type="protein sequence ID" value="EKX32511.1"/>
    <property type="molecule type" value="Genomic_DNA"/>
</dbReference>
<evidence type="ECO:0000313" key="3">
    <source>
        <dbReference type="EMBL" id="EKX32511.1"/>
    </source>
</evidence>
<dbReference type="EnsemblProtists" id="EKX32511">
    <property type="protein sequence ID" value="EKX32511"/>
    <property type="gene ID" value="GUITHDRAFT_148589"/>
</dbReference>
<feature type="compositionally biased region" description="Basic and acidic residues" evidence="2">
    <location>
        <begin position="8"/>
        <end position="18"/>
    </location>
</feature>
<reference evidence="3 5" key="1">
    <citation type="journal article" date="2012" name="Nature">
        <title>Algal genomes reveal evolutionary mosaicism and the fate of nucleomorphs.</title>
        <authorList>
            <consortium name="DOE Joint Genome Institute"/>
            <person name="Curtis B.A."/>
            <person name="Tanifuji G."/>
            <person name="Burki F."/>
            <person name="Gruber A."/>
            <person name="Irimia M."/>
            <person name="Maruyama S."/>
            <person name="Arias M.C."/>
            <person name="Ball S.G."/>
            <person name="Gile G.H."/>
            <person name="Hirakawa Y."/>
            <person name="Hopkins J.F."/>
            <person name="Kuo A."/>
            <person name="Rensing S.A."/>
            <person name="Schmutz J."/>
            <person name="Symeonidi A."/>
            <person name="Elias M."/>
            <person name="Eveleigh R.J."/>
            <person name="Herman E.K."/>
            <person name="Klute M.J."/>
            <person name="Nakayama T."/>
            <person name="Obornik M."/>
            <person name="Reyes-Prieto A."/>
            <person name="Armbrust E.V."/>
            <person name="Aves S.J."/>
            <person name="Beiko R.G."/>
            <person name="Coutinho P."/>
            <person name="Dacks J.B."/>
            <person name="Durnford D.G."/>
            <person name="Fast N.M."/>
            <person name="Green B.R."/>
            <person name="Grisdale C.J."/>
            <person name="Hempel F."/>
            <person name="Henrissat B."/>
            <person name="Hoppner M.P."/>
            <person name="Ishida K."/>
            <person name="Kim E."/>
            <person name="Koreny L."/>
            <person name="Kroth P.G."/>
            <person name="Liu Y."/>
            <person name="Malik S.B."/>
            <person name="Maier U.G."/>
            <person name="McRose D."/>
            <person name="Mock T."/>
            <person name="Neilson J.A."/>
            <person name="Onodera N.T."/>
            <person name="Poole A.M."/>
            <person name="Pritham E.J."/>
            <person name="Richards T.A."/>
            <person name="Rocap G."/>
            <person name="Roy S.W."/>
            <person name="Sarai C."/>
            <person name="Schaack S."/>
            <person name="Shirato S."/>
            <person name="Slamovits C.H."/>
            <person name="Spencer D.F."/>
            <person name="Suzuki S."/>
            <person name="Worden A.Z."/>
            <person name="Zauner S."/>
            <person name="Barry K."/>
            <person name="Bell C."/>
            <person name="Bharti A.K."/>
            <person name="Crow J.A."/>
            <person name="Grimwood J."/>
            <person name="Kramer R."/>
            <person name="Lindquist E."/>
            <person name="Lucas S."/>
            <person name="Salamov A."/>
            <person name="McFadden G.I."/>
            <person name="Lane C.E."/>
            <person name="Keeling P.J."/>
            <person name="Gray M.W."/>
            <person name="Grigoriev I.V."/>
            <person name="Archibald J.M."/>
        </authorList>
    </citation>
    <scope>NUCLEOTIDE SEQUENCE</scope>
    <source>
        <strain evidence="3 5">CCMP2712</strain>
    </source>
</reference>
<dbReference type="PaxDb" id="55529-EKX32511"/>
<feature type="region of interest" description="Disordered" evidence="2">
    <location>
        <begin position="337"/>
        <end position="373"/>
    </location>
</feature>
<feature type="region of interest" description="Disordered" evidence="2">
    <location>
        <begin position="115"/>
        <end position="178"/>
    </location>
</feature>
<evidence type="ECO:0000313" key="5">
    <source>
        <dbReference type="Proteomes" id="UP000011087"/>
    </source>
</evidence>
<dbReference type="RefSeq" id="XP_005819491.1">
    <property type="nucleotide sequence ID" value="XM_005819434.1"/>
</dbReference>
<evidence type="ECO:0000256" key="2">
    <source>
        <dbReference type="SAM" id="MobiDB-lite"/>
    </source>
</evidence>
<evidence type="ECO:0000313" key="4">
    <source>
        <dbReference type="EnsemblProtists" id="EKX32511"/>
    </source>
</evidence>
<organism evidence="3">
    <name type="scientific">Guillardia theta (strain CCMP2712)</name>
    <name type="common">Cryptophyte</name>
    <dbReference type="NCBI Taxonomy" id="905079"/>
    <lineage>
        <taxon>Eukaryota</taxon>
        <taxon>Cryptophyceae</taxon>
        <taxon>Pyrenomonadales</taxon>
        <taxon>Geminigeraceae</taxon>
        <taxon>Guillardia</taxon>
    </lineage>
</organism>
<keyword evidence="5" id="KW-1185">Reference proteome</keyword>
<accession>L1I8B0</accession>
<protein>
    <submittedName>
        <fullName evidence="3 4">Uncharacterized protein</fullName>
    </submittedName>
</protein>
<proteinExistence type="predicted"/>
<feature type="region of interest" description="Disordered" evidence="2">
    <location>
        <begin position="1"/>
        <end position="89"/>
    </location>
</feature>
<feature type="compositionally biased region" description="Basic and acidic residues" evidence="2">
    <location>
        <begin position="359"/>
        <end position="372"/>
    </location>
</feature>